<evidence type="ECO:0000256" key="7">
    <source>
        <dbReference type="SAM" id="Phobius"/>
    </source>
</evidence>
<feature type="transmembrane region" description="Helical" evidence="7">
    <location>
        <begin position="139"/>
        <end position="157"/>
    </location>
</feature>
<comment type="subcellular location">
    <subcellularLocation>
        <location evidence="1">Cell membrane</location>
        <topology evidence="1">Multi-pass membrane protein</topology>
    </subcellularLocation>
</comment>
<evidence type="ECO:0000256" key="6">
    <source>
        <dbReference type="SAM" id="MobiDB-lite"/>
    </source>
</evidence>
<dbReference type="PANTHER" id="PTHR12677:SF56">
    <property type="entry name" value="TVP38_TMEM64 FAMILY MEMBRANE PROTEIN SLR0305-LIKE ISOFORM X1"/>
    <property type="match status" value="1"/>
</dbReference>
<evidence type="ECO:0000313" key="10">
    <source>
        <dbReference type="Proteomes" id="UP000032142"/>
    </source>
</evidence>
<evidence type="ECO:0000256" key="4">
    <source>
        <dbReference type="ARBA" id="ARBA00022989"/>
    </source>
</evidence>
<dbReference type="Proteomes" id="UP000032142">
    <property type="component" value="Unassembled WGS sequence"/>
</dbReference>
<feature type="transmembrane region" description="Helical" evidence="7">
    <location>
        <begin position="163"/>
        <end position="184"/>
    </location>
</feature>
<dbReference type="InterPro" id="IPR032816">
    <property type="entry name" value="VTT_dom"/>
</dbReference>
<dbReference type="AlphaFoldDB" id="A0A0B0NGG0"/>
<keyword evidence="10" id="KW-1185">Reference proteome</keyword>
<dbReference type="PANTHER" id="PTHR12677">
    <property type="entry name" value="GOLGI APPARATUS MEMBRANE PROTEIN TVP38-RELATED"/>
    <property type="match status" value="1"/>
</dbReference>
<protein>
    <recommendedName>
        <fullName evidence="8">VTT domain-containing protein</fullName>
    </recommendedName>
</protein>
<feature type="domain" description="VTT" evidence="8">
    <location>
        <begin position="68"/>
        <end position="186"/>
    </location>
</feature>
<keyword evidence="2" id="KW-1003">Cell membrane</keyword>
<keyword evidence="3 7" id="KW-0812">Transmembrane</keyword>
<proteinExistence type="predicted"/>
<dbReference type="GO" id="GO:0005886">
    <property type="term" value="C:plasma membrane"/>
    <property type="evidence" value="ECO:0007669"/>
    <property type="project" value="UniProtKB-SubCell"/>
</dbReference>
<name>A0A0B0NGG0_GOSAR</name>
<evidence type="ECO:0000259" key="8">
    <source>
        <dbReference type="Pfam" id="PF09335"/>
    </source>
</evidence>
<organism evidence="9 10">
    <name type="scientific">Gossypium arboreum</name>
    <name type="common">Tree cotton</name>
    <name type="synonym">Gossypium nanking</name>
    <dbReference type="NCBI Taxonomy" id="29729"/>
    <lineage>
        <taxon>Eukaryota</taxon>
        <taxon>Viridiplantae</taxon>
        <taxon>Streptophyta</taxon>
        <taxon>Embryophyta</taxon>
        <taxon>Tracheophyta</taxon>
        <taxon>Spermatophyta</taxon>
        <taxon>Magnoliopsida</taxon>
        <taxon>eudicotyledons</taxon>
        <taxon>Gunneridae</taxon>
        <taxon>Pentapetalae</taxon>
        <taxon>rosids</taxon>
        <taxon>malvids</taxon>
        <taxon>Malvales</taxon>
        <taxon>Malvaceae</taxon>
        <taxon>Malvoideae</taxon>
        <taxon>Gossypium</taxon>
    </lineage>
</organism>
<feature type="transmembrane region" description="Helical" evidence="7">
    <location>
        <begin position="79"/>
        <end position="104"/>
    </location>
</feature>
<gene>
    <name evidence="9" type="ORF">F383_17588</name>
</gene>
<accession>A0A0B0NGG0</accession>
<evidence type="ECO:0000256" key="1">
    <source>
        <dbReference type="ARBA" id="ARBA00004651"/>
    </source>
</evidence>
<evidence type="ECO:0000256" key="5">
    <source>
        <dbReference type="ARBA" id="ARBA00023136"/>
    </source>
</evidence>
<sequence>MADVFFTWVSAFRIVFSLLFLVATSSVLLSLPIEKMVKGFLFWVKEDLGQWGPFVLALSYIPLTILVVPASILTLGGGYLFGLSVGFMADSIGATLGATAAFVLGRTIGKSYLISKLRNYPKFQAIANAIEISSFKARVLCLFLAYCTCFLLNYLLSVTPVNLSVYVLASWLGMMPSIFGLAYIGTTIKDLSDVTQGWNEISTIHQVLMAIGFCASAILLIWITKGAKATLEKALAVTNAKTERFFAPAMLPIVPVSHTPMDAEKPLLITVDSSRERNQRQESSMSTQVAIRGSAASNSTSSPTFS</sequence>
<evidence type="ECO:0000256" key="2">
    <source>
        <dbReference type="ARBA" id="ARBA00022475"/>
    </source>
</evidence>
<keyword evidence="4 7" id="KW-1133">Transmembrane helix</keyword>
<feature type="transmembrane region" description="Helical" evidence="7">
    <location>
        <begin position="204"/>
        <end position="223"/>
    </location>
</feature>
<dbReference type="EMBL" id="KN396700">
    <property type="protein sequence ID" value="KHG11925.1"/>
    <property type="molecule type" value="Genomic_DNA"/>
</dbReference>
<keyword evidence="5 7" id="KW-0472">Membrane</keyword>
<evidence type="ECO:0000313" key="9">
    <source>
        <dbReference type="EMBL" id="KHG11925.1"/>
    </source>
</evidence>
<reference evidence="10" key="1">
    <citation type="submission" date="2014-09" db="EMBL/GenBank/DDBJ databases">
        <authorList>
            <person name="Mudge J."/>
            <person name="Ramaraj T."/>
            <person name="Lindquist I.E."/>
            <person name="Bharti A.K."/>
            <person name="Sundararajan A."/>
            <person name="Cameron C.T."/>
            <person name="Woodward J.E."/>
            <person name="May G.D."/>
            <person name="Brubaker C."/>
            <person name="Broadhvest J."/>
            <person name="Wilkins T.A."/>
        </authorList>
    </citation>
    <scope>NUCLEOTIDE SEQUENCE</scope>
    <source>
        <strain evidence="10">cv. AKA8401</strain>
    </source>
</reference>
<feature type="region of interest" description="Disordered" evidence="6">
    <location>
        <begin position="273"/>
        <end position="306"/>
    </location>
</feature>
<dbReference type="InterPro" id="IPR015414">
    <property type="entry name" value="TMEM64"/>
</dbReference>
<feature type="compositionally biased region" description="Polar residues" evidence="6">
    <location>
        <begin position="295"/>
        <end position="306"/>
    </location>
</feature>
<feature type="transmembrane region" description="Helical" evidence="7">
    <location>
        <begin position="12"/>
        <end position="33"/>
    </location>
</feature>
<evidence type="ECO:0000256" key="3">
    <source>
        <dbReference type="ARBA" id="ARBA00022692"/>
    </source>
</evidence>
<feature type="transmembrane region" description="Helical" evidence="7">
    <location>
        <begin position="54"/>
        <end position="73"/>
    </location>
</feature>
<dbReference type="Pfam" id="PF09335">
    <property type="entry name" value="VTT_dom"/>
    <property type="match status" value="1"/>
</dbReference>